<dbReference type="PANTHER" id="PTHR11232">
    <property type="entry name" value="PHOSPHOTYROSINE INTERACTION DOMAIN-CONTAINING FAMILY MEMBER"/>
    <property type="match status" value="1"/>
</dbReference>
<gene>
    <name evidence="3" type="ORF">OKIOD_LOCUS16807</name>
</gene>
<reference evidence="3 4" key="1">
    <citation type="submission" date="2021-04" db="EMBL/GenBank/DDBJ databases">
        <authorList>
            <person name="Bliznina A."/>
        </authorList>
    </citation>
    <scope>NUCLEOTIDE SEQUENCE [LARGE SCALE GENOMIC DNA]</scope>
</reference>
<dbReference type="EMBL" id="OU015567">
    <property type="protein sequence ID" value="CAG5113953.1"/>
    <property type="molecule type" value="Genomic_DNA"/>
</dbReference>
<evidence type="ECO:0000313" key="3">
    <source>
        <dbReference type="EMBL" id="CAG5113953.1"/>
    </source>
</evidence>
<keyword evidence="4" id="KW-1185">Reference proteome</keyword>
<accession>A0ABN7TEB7</accession>
<dbReference type="InterPro" id="IPR011993">
    <property type="entry name" value="PH-like_dom_sf"/>
</dbReference>
<feature type="compositionally biased region" description="Acidic residues" evidence="1">
    <location>
        <begin position="21"/>
        <end position="31"/>
    </location>
</feature>
<dbReference type="Gene3D" id="2.30.29.30">
    <property type="entry name" value="Pleckstrin-homology domain (PH domain)/Phosphotyrosine-binding domain (PTB)"/>
    <property type="match status" value="1"/>
</dbReference>
<proteinExistence type="predicted"/>
<name>A0ABN7TEB7_OIKDI</name>
<evidence type="ECO:0000256" key="1">
    <source>
        <dbReference type="SAM" id="MobiDB-lite"/>
    </source>
</evidence>
<feature type="compositionally biased region" description="Polar residues" evidence="1">
    <location>
        <begin position="39"/>
        <end position="50"/>
    </location>
</feature>
<dbReference type="PANTHER" id="PTHR11232:SF45">
    <property type="entry name" value="GENE 7694-RELATED"/>
    <property type="match status" value="1"/>
</dbReference>
<feature type="compositionally biased region" description="Basic residues" evidence="1">
    <location>
        <begin position="1"/>
        <end position="13"/>
    </location>
</feature>
<dbReference type="InterPro" id="IPR051133">
    <property type="entry name" value="Adapter_Engulfment-Domain"/>
</dbReference>
<evidence type="ECO:0000313" key="4">
    <source>
        <dbReference type="Proteomes" id="UP001158576"/>
    </source>
</evidence>
<dbReference type="Proteomes" id="UP001158576">
    <property type="component" value="Chromosome 2"/>
</dbReference>
<feature type="domain" description="PID" evidence="2">
    <location>
        <begin position="111"/>
        <end position="197"/>
    </location>
</feature>
<dbReference type="Pfam" id="PF00640">
    <property type="entry name" value="PID"/>
    <property type="match status" value="1"/>
</dbReference>
<dbReference type="SUPFAM" id="SSF50729">
    <property type="entry name" value="PH domain-like"/>
    <property type="match status" value="1"/>
</dbReference>
<feature type="region of interest" description="Disordered" evidence="1">
    <location>
        <begin position="1"/>
        <end position="50"/>
    </location>
</feature>
<dbReference type="PROSITE" id="PS01179">
    <property type="entry name" value="PID"/>
    <property type="match status" value="1"/>
</dbReference>
<evidence type="ECO:0000259" key="2">
    <source>
        <dbReference type="PROSITE" id="PS01179"/>
    </source>
</evidence>
<dbReference type="InterPro" id="IPR006020">
    <property type="entry name" value="PTB/PI_dom"/>
</dbReference>
<sequence>MKKFRLSFRRKKEKRDYVNDTTEDNEESEEDGLSRAKNRTISSAMPAATQNNFVRTIRNSFRRKKKQDLSKDFETDQNENVEQNIPRDPKQTIKSNDANNEFNVKSGMANYKCKFLGKKEVGGKSGITYTDEALTYYKAIRAKKKPRVIIQVSPEVIRVVSAKDQTLLFDQAVDKISFCAPSNTHPDAFRKGKDNHI</sequence>
<organism evidence="3 4">
    <name type="scientific">Oikopleura dioica</name>
    <name type="common">Tunicate</name>
    <dbReference type="NCBI Taxonomy" id="34765"/>
    <lineage>
        <taxon>Eukaryota</taxon>
        <taxon>Metazoa</taxon>
        <taxon>Chordata</taxon>
        <taxon>Tunicata</taxon>
        <taxon>Appendicularia</taxon>
        <taxon>Copelata</taxon>
        <taxon>Oikopleuridae</taxon>
        <taxon>Oikopleura</taxon>
    </lineage>
</organism>
<feature type="region of interest" description="Disordered" evidence="1">
    <location>
        <begin position="62"/>
        <end position="82"/>
    </location>
</feature>
<protein>
    <submittedName>
        <fullName evidence="3">Oidioi.mRNA.OKI2018_I69.chr2.g8042.t1.cds</fullName>
    </submittedName>
</protein>